<feature type="domain" description="Glycosyl transferase family 1" evidence="1">
    <location>
        <begin position="241"/>
        <end position="400"/>
    </location>
</feature>
<evidence type="ECO:0000313" key="2">
    <source>
        <dbReference type="EMBL" id="WEK03732.1"/>
    </source>
</evidence>
<dbReference type="CDD" id="cd03801">
    <property type="entry name" value="GT4_PimA-like"/>
    <property type="match status" value="1"/>
</dbReference>
<dbReference type="Gene3D" id="3.40.50.2000">
    <property type="entry name" value="Glycogen Phosphorylase B"/>
    <property type="match status" value="2"/>
</dbReference>
<dbReference type="AlphaFoldDB" id="A0AAJ5VSY5"/>
<dbReference type="Proteomes" id="UP001217476">
    <property type="component" value="Chromosome"/>
</dbReference>
<dbReference type="InterPro" id="IPR050194">
    <property type="entry name" value="Glycosyltransferase_grp1"/>
</dbReference>
<evidence type="ECO:0000313" key="3">
    <source>
        <dbReference type="Proteomes" id="UP001217476"/>
    </source>
</evidence>
<dbReference type="PANTHER" id="PTHR45947:SF3">
    <property type="entry name" value="SULFOQUINOVOSYL TRANSFERASE SQD2"/>
    <property type="match status" value="1"/>
</dbReference>
<name>A0AAJ5VSY5_9HYPH</name>
<dbReference type="PANTHER" id="PTHR45947">
    <property type="entry name" value="SULFOQUINOVOSYL TRANSFERASE SQD2"/>
    <property type="match status" value="1"/>
</dbReference>
<protein>
    <submittedName>
        <fullName evidence="2">Glycosyltransferase family 4 protein</fullName>
    </submittedName>
</protein>
<evidence type="ECO:0000259" key="1">
    <source>
        <dbReference type="Pfam" id="PF00534"/>
    </source>
</evidence>
<dbReference type="Pfam" id="PF00534">
    <property type="entry name" value="Glycos_transf_1"/>
    <property type="match status" value="1"/>
</dbReference>
<reference evidence="2" key="1">
    <citation type="submission" date="2023-03" db="EMBL/GenBank/DDBJ databases">
        <title>Andean soil-derived lignocellulolytic bacterial consortium as a source of novel taxa and putative plastic-active enzymes.</title>
        <authorList>
            <person name="Diaz-Garcia L."/>
            <person name="Chuvochina M."/>
            <person name="Feuerriegel G."/>
            <person name="Bunk B."/>
            <person name="Sproer C."/>
            <person name="Streit W.R."/>
            <person name="Rodriguez L.M."/>
            <person name="Overmann J."/>
            <person name="Jimenez D.J."/>
        </authorList>
    </citation>
    <scope>NUCLEOTIDE SEQUENCE</scope>
    <source>
        <strain evidence="2">MAG 4196</strain>
    </source>
</reference>
<accession>A0AAJ5VSY5</accession>
<dbReference type="EMBL" id="CP119312">
    <property type="protein sequence ID" value="WEK03732.1"/>
    <property type="molecule type" value="Genomic_DNA"/>
</dbReference>
<dbReference type="GO" id="GO:0016757">
    <property type="term" value="F:glycosyltransferase activity"/>
    <property type="evidence" value="ECO:0007669"/>
    <property type="project" value="InterPro"/>
</dbReference>
<gene>
    <name evidence="2" type="ORF">P0Y65_16265</name>
</gene>
<dbReference type="InterPro" id="IPR001296">
    <property type="entry name" value="Glyco_trans_1"/>
</dbReference>
<proteinExistence type="predicted"/>
<organism evidence="2 3">
    <name type="scientific">Candidatus Devosia phytovorans</name>
    <dbReference type="NCBI Taxonomy" id="3121372"/>
    <lineage>
        <taxon>Bacteria</taxon>
        <taxon>Pseudomonadati</taxon>
        <taxon>Pseudomonadota</taxon>
        <taxon>Alphaproteobacteria</taxon>
        <taxon>Hyphomicrobiales</taxon>
        <taxon>Devosiaceae</taxon>
        <taxon>Devosia</taxon>
    </lineage>
</organism>
<sequence>MKSGSQIDHSAMRVLVVTEHASDRFGGEASLPLHIFRKLRARGIEAWMITHARTRDELQIAIPDQLDRVHFVPDTWINKLTYRLGKFLPAQIAYFSTGYVSRLSSQITTRRLARKMVGEQGVTIVHQPIPVSPREPSLLHDLGAPMVMGPLNGGMSFPPGFSTGNGRLGALSGVIAAARYASGALHQLMPGKLRAETLLVANERTRLALPQGCRGKVITLIENGVDLTVWSPPERTTRTAEQGPARFVFIGRLVDWKAVNLLLEAFARSFNDGSASLTIVGDGPMRNAWQEQARALGLDKSVRFTGWLSQKQASAILADSDVLVLPSLYEAGGAVVLEAMASGLPVIATNWGGPRDYLDESCGILVDPRDHDSFIAGLTAAMQRLAGDAALRQSMGRAAAEKVSNGTLNWDRKIERLLEIYEQTVQSAKR</sequence>
<dbReference type="SUPFAM" id="SSF53756">
    <property type="entry name" value="UDP-Glycosyltransferase/glycogen phosphorylase"/>
    <property type="match status" value="1"/>
</dbReference>